<evidence type="ECO:0000313" key="3">
    <source>
        <dbReference type="Proteomes" id="UP000000763"/>
    </source>
</evidence>
<reference evidence="3" key="2">
    <citation type="journal article" date="2008" name="Nucleic Acids Res.">
        <title>The rice annotation project database (RAP-DB): 2008 update.</title>
        <authorList>
            <consortium name="The rice annotation project (RAP)"/>
        </authorList>
    </citation>
    <scope>GENOME REANNOTATION</scope>
    <source>
        <strain evidence="3">cv. Nipponbare</strain>
    </source>
</reference>
<protein>
    <submittedName>
        <fullName evidence="2">Uncharacterized protein</fullName>
    </submittedName>
</protein>
<feature type="compositionally biased region" description="Gly residues" evidence="1">
    <location>
        <begin position="20"/>
        <end position="29"/>
    </location>
</feature>
<feature type="region of interest" description="Disordered" evidence="1">
    <location>
        <begin position="137"/>
        <end position="184"/>
    </location>
</feature>
<sequence>MRGKRRRRGREVRARRGTEKAGGVGRWGAGGVEYRHVEGDCGGRGPCRGAGAEVEEGRRRRGLDVVGGGGDLKSCQPVCRAKPSMPGHTYSLLGSLSGAIAGAPSPLLVGSLQRGGAKNGRRTPVKMGLVLVAAEEASNPAASGGRAQQLSSPPSHADVAGRLPLAGSPRPYLPPTDGLLGEKS</sequence>
<evidence type="ECO:0000313" key="2">
    <source>
        <dbReference type="EMBL" id="AAO37515.1"/>
    </source>
</evidence>
<feature type="compositionally biased region" description="Basic residues" evidence="1">
    <location>
        <begin position="1"/>
        <end position="10"/>
    </location>
</feature>
<dbReference type="Proteomes" id="UP000000763">
    <property type="component" value="Chromosome 3"/>
</dbReference>
<reference evidence="3" key="1">
    <citation type="journal article" date="2005" name="Nature">
        <title>The map-based sequence of the rice genome.</title>
        <authorList>
            <consortium name="International rice genome sequencing project (IRGSP)"/>
            <person name="Matsumoto T."/>
            <person name="Wu J."/>
            <person name="Kanamori H."/>
            <person name="Katayose Y."/>
            <person name="Fujisawa M."/>
            <person name="Namiki N."/>
            <person name="Mizuno H."/>
            <person name="Yamamoto K."/>
            <person name="Antonio B.A."/>
            <person name="Baba T."/>
            <person name="Sakata K."/>
            <person name="Nagamura Y."/>
            <person name="Aoki H."/>
            <person name="Arikawa K."/>
            <person name="Arita K."/>
            <person name="Bito T."/>
            <person name="Chiden Y."/>
            <person name="Fujitsuka N."/>
            <person name="Fukunaka R."/>
            <person name="Hamada M."/>
            <person name="Harada C."/>
            <person name="Hayashi A."/>
            <person name="Hijishita S."/>
            <person name="Honda M."/>
            <person name="Hosokawa S."/>
            <person name="Ichikawa Y."/>
            <person name="Idonuma A."/>
            <person name="Iijima M."/>
            <person name="Ikeda M."/>
            <person name="Ikeno M."/>
            <person name="Ito K."/>
            <person name="Ito S."/>
            <person name="Ito T."/>
            <person name="Ito Y."/>
            <person name="Ito Y."/>
            <person name="Iwabuchi A."/>
            <person name="Kamiya K."/>
            <person name="Karasawa W."/>
            <person name="Kurita K."/>
            <person name="Katagiri S."/>
            <person name="Kikuta A."/>
            <person name="Kobayashi H."/>
            <person name="Kobayashi N."/>
            <person name="Machita K."/>
            <person name="Maehara T."/>
            <person name="Masukawa M."/>
            <person name="Mizubayashi T."/>
            <person name="Mukai Y."/>
            <person name="Nagasaki H."/>
            <person name="Nagata Y."/>
            <person name="Naito S."/>
            <person name="Nakashima M."/>
            <person name="Nakama Y."/>
            <person name="Nakamichi Y."/>
            <person name="Nakamura M."/>
            <person name="Meguro A."/>
            <person name="Negishi M."/>
            <person name="Ohta I."/>
            <person name="Ohta T."/>
            <person name="Okamoto M."/>
            <person name="Ono N."/>
            <person name="Saji S."/>
            <person name="Sakaguchi M."/>
            <person name="Sakai K."/>
            <person name="Shibata M."/>
            <person name="Shimokawa T."/>
            <person name="Song J."/>
            <person name="Takazaki Y."/>
            <person name="Terasawa K."/>
            <person name="Tsugane M."/>
            <person name="Tsuji K."/>
            <person name="Ueda S."/>
            <person name="Waki K."/>
            <person name="Yamagata H."/>
            <person name="Yamamoto M."/>
            <person name="Yamamoto S."/>
            <person name="Yamane H."/>
            <person name="Yoshiki S."/>
            <person name="Yoshihara R."/>
            <person name="Yukawa K."/>
            <person name="Zhong H."/>
            <person name="Yano M."/>
            <person name="Yuan Q."/>
            <person name="Ouyang S."/>
            <person name="Liu J."/>
            <person name="Jones K.M."/>
            <person name="Gansberger K."/>
            <person name="Moffat K."/>
            <person name="Hill J."/>
            <person name="Bera J."/>
            <person name="Fadrosh D."/>
            <person name="Jin S."/>
            <person name="Johri S."/>
            <person name="Kim M."/>
            <person name="Overton L."/>
            <person name="Reardon M."/>
            <person name="Tsitrin T."/>
            <person name="Vuong H."/>
            <person name="Weaver B."/>
            <person name="Ciecko A."/>
            <person name="Tallon L."/>
            <person name="Jackson J."/>
            <person name="Pai G."/>
            <person name="Aken S.V."/>
            <person name="Utterback T."/>
            <person name="Reidmuller S."/>
            <person name="Feldblyum T."/>
            <person name="Hsiao J."/>
            <person name="Zismann V."/>
            <person name="Iobst S."/>
            <person name="de Vazeille A.R."/>
            <person name="Buell C.R."/>
            <person name="Ying K."/>
            <person name="Li Y."/>
            <person name="Lu T."/>
            <person name="Huang Y."/>
            <person name="Zhao Q."/>
            <person name="Feng Q."/>
            <person name="Zhang L."/>
            <person name="Zhu J."/>
            <person name="Weng Q."/>
            <person name="Mu J."/>
            <person name="Lu Y."/>
            <person name="Fan D."/>
            <person name="Liu Y."/>
            <person name="Guan J."/>
            <person name="Zhang Y."/>
            <person name="Yu S."/>
            <person name="Liu X."/>
            <person name="Zhang Y."/>
            <person name="Hong G."/>
            <person name="Han B."/>
            <person name="Choisne N."/>
            <person name="Demange N."/>
            <person name="Orjeda G."/>
            <person name="Samain S."/>
            <person name="Cattolico L."/>
            <person name="Pelletier E."/>
            <person name="Couloux A."/>
            <person name="Segurens B."/>
            <person name="Wincker P."/>
            <person name="D'Hont A."/>
            <person name="Scarpelli C."/>
            <person name="Weissenbach J."/>
            <person name="Salanoubat M."/>
            <person name="Quetier F."/>
            <person name="Yu Y."/>
            <person name="Kim H.R."/>
            <person name="Rambo T."/>
            <person name="Currie J."/>
            <person name="Collura K."/>
            <person name="Luo M."/>
            <person name="Yang T."/>
            <person name="Ammiraju J.S.S."/>
            <person name="Engler F."/>
            <person name="Soderlund C."/>
            <person name="Wing R.A."/>
            <person name="Palmer L.E."/>
            <person name="de la Bastide M."/>
            <person name="Spiegel L."/>
            <person name="Nascimento L."/>
            <person name="Zutavern T."/>
            <person name="O'Shaughnessy A."/>
            <person name="Dike S."/>
            <person name="Dedhia N."/>
            <person name="Preston R."/>
            <person name="Balija V."/>
            <person name="McCombie W.R."/>
            <person name="Chow T."/>
            <person name="Chen H."/>
            <person name="Chung M."/>
            <person name="Chen C."/>
            <person name="Shaw J."/>
            <person name="Wu H."/>
            <person name="Hsiao K."/>
            <person name="Chao Y."/>
            <person name="Chu M."/>
            <person name="Cheng C."/>
            <person name="Hour A."/>
            <person name="Lee P."/>
            <person name="Lin S."/>
            <person name="Lin Y."/>
            <person name="Liou J."/>
            <person name="Liu S."/>
            <person name="Hsing Y."/>
            <person name="Raghuvanshi S."/>
            <person name="Mohanty A."/>
            <person name="Bharti A.K."/>
            <person name="Gaur A."/>
            <person name="Gupta V."/>
            <person name="Kumar D."/>
            <person name="Ravi V."/>
            <person name="Vij S."/>
            <person name="Kapur A."/>
            <person name="Khurana P."/>
            <person name="Khurana P."/>
            <person name="Khurana J.P."/>
            <person name="Tyagi A.K."/>
            <person name="Gaikwad K."/>
            <person name="Singh A."/>
            <person name="Dalal V."/>
            <person name="Srivastava S."/>
            <person name="Dixit A."/>
            <person name="Pal A.K."/>
            <person name="Ghazi I.A."/>
            <person name="Yadav M."/>
            <person name="Pandit A."/>
            <person name="Bhargava A."/>
            <person name="Sureshbabu K."/>
            <person name="Batra K."/>
            <person name="Sharma T.R."/>
            <person name="Mohapatra T."/>
            <person name="Singh N.K."/>
            <person name="Messing J."/>
            <person name="Nelson A.B."/>
            <person name="Fuks G."/>
            <person name="Kavchok S."/>
            <person name="Keizer G."/>
            <person name="Linton E."/>
            <person name="Llaca V."/>
            <person name="Song R."/>
            <person name="Tanyolac B."/>
            <person name="Young S."/>
            <person name="Ho-Il K."/>
            <person name="Hahn J.H."/>
            <person name="Sangsakoo G."/>
            <person name="Vanavichit A."/>
            <person name="de Mattos Luiz.A.T."/>
            <person name="Zimmer P.D."/>
            <person name="Malone G."/>
            <person name="Dellagostin O."/>
            <person name="de Oliveira A.C."/>
            <person name="Bevan M."/>
            <person name="Bancroft I."/>
            <person name="Minx P."/>
            <person name="Cordum H."/>
            <person name="Wilson R."/>
            <person name="Cheng Z."/>
            <person name="Jin W."/>
            <person name="Jiang J."/>
            <person name="Leong S.A."/>
            <person name="Iwama H."/>
            <person name="Gojobori T."/>
            <person name="Itoh T."/>
            <person name="Niimura Y."/>
            <person name="Fujii Y."/>
            <person name="Habara T."/>
            <person name="Sakai H."/>
            <person name="Sato Y."/>
            <person name="Wilson G."/>
            <person name="Kumar K."/>
            <person name="McCouch S."/>
            <person name="Juretic N."/>
            <person name="Hoen D."/>
            <person name="Wright S."/>
            <person name="Bruskiewich R."/>
            <person name="Bureau T."/>
            <person name="Miyao A."/>
            <person name="Hirochika H."/>
            <person name="Nishikawa T."/>
            <person name="Kadowaki K."/>
            <person name="Sugiura M."/>
            <person name="Burr B."/>
            <person name="Sasaki T."/>
        </authorList>
    </citation>
    <scope>NUCLEOTIDE SEQUENCE [LARGE SCALE GENOMIC DNA]</scope>
    <source>
        <strain evidence="3">cv. Nipponbare</strain>
    </source>
</reference>
<proteinExistence type="predicted"/>
<feature type="region of interest" description="Disordered" evidence="1">
    <location>
        <begin position="45"/>
        <end position="67"/>
    </location>
</feature>
<dbReference type="AlphaFoldDB" id="Q852G1"/>
<feature type="region of interest" description="Disordered" evidence="1">
    <location>
        <begin position="1"/>
        <end position="29"/>
    </location>
</feature>
<evidence type="ECO:0000256" key="1">
    <source>
        <dbReference type="SAM" id="MobiDB-lite"/>
    </source>
</evidence>
<accession>Q852G1</accession>
<organism evidence="2 3">
    <name type="scientific">Oryza sativa subsp. japonica</name>
    <name type="common">Rice</name>
    <dbReference type="NCBI Taxonomy" id="39947"/>
    <lineage>
        <taxon>Eukaryota</taxon>
        <taxon>Viridiplantae</taxon>
        <taxon>Streptophyta</taxon>
        <taxon>Embryophyta</taxon>
        <taxon>Tracheophyta</taxon>
        <taxon>Spermatophyta</taxon>
        <taxon>Magnoliopsida</taxon>
        <taxon>Liliopsida</taxon>
        <taxon>Poales</taxon>
        <taxon>Poaceae</taxon>
        <taxon>BOP clade</taxon>
        <taxon>Oryzoideae</taxon>
        <taxon>Oryzeae</taxon>
        <taxon>Oryzinae</taxon>
        <taxon>Oryza</taxon>
        <taxon>Oryza sativa</taxon>
    </lineage>
</organism>
<name>Q852G1_ORYSJ</name>
<dbReference type="EMBL" id="AC092262">
    <property type="protein sequence ID" value="AAO37515.1"/>
    <property type="molecule type" value="Genomic_DNA"/>
</dbReference>
<gene>
    <name evidence="2" type="ordered locus">Os03g29800</name>
</gene>